<sequence length="43" mass="4976">MMKRLSEKFKKFLDTIAAQNETVYGSSKMDCCELNKSSKRSIK</sequence>
<protein>
    <submittedName>
        <fullName evidence="1">Uncharacterized protein</fullName>
    </submittedName>
</protein>
<dbReference type="Proteomes" id="UP000180254">
    <property type="component" value="Unassembled WGS sequence"/>
</dbReference>
<comment type="caution">
    <text evidence="1">The sequence shown here is derived from an EMBL/GenBank/DDBJ whole genome shotgun (WGS) entry which is preliminary data.</text>
</comment>
<proteinExistence type="predicted"/>
<evidence type="ECO:0000313" key="1">
    <source>
        <dbReference type="EMBL" id="OHW62729.1"/>
    </source>
</evidence>
<reference evidence="1 2" key="1">
    <citation type="submission" date="2016-09" db="EMBL/GenBank/DDBJ databases">
        <title>Genome sequence of Eubacterium angustum.</title>
        <authorList>
            <person name="Poehlein A."/>
            <person name="Daniel R."/>
        </authorList>
    </citation>
    <scope>NUCLEOTIDE SEQUENCE [LARGE SCALE GENOMIC DNA]</scope>
    <source>
        <strain evidence="1 2">DSM 1989</strain>
    </source>
</reference>
<gene>
    <name evidence="1" type="ORF">EUAN_05130</name>
</gene>
<dbReference type="RefSeq" id="WP_281182073.1">
    <property type="nucleotide sequence ID" value="NZ_MKIE01000002.1"/>
</dbReference>
<accession>A0A1S1VAG8</accession>
<evidence type="ECO:0000313" key="2">
    <source>
        <dbReference type="Proteomes" id="UP000180254"/>
    </source>
</evidence>
<keyword evidence="2" id="KW-1185">Reference proteome</keyword>
<dbReference type="STRING" id="39480.EUAN_05130"/>
<name>A0A1S1VAG8_9FIRM</name>
<organism evidence="1 2">
    <name type="scientific">Andreesenia angusta</name>
    <dbReference type="NCBI Taxonomy" id="39480"/>
    <lineage>
        <taxon>Bacteria</taxon>
        <taxon>Bacillati</taxon>
        <taxon>Bacillota</taxon>
        <taxon>Tissierellia</taxon>
        <taxon>Tissierellales</taxon>
        <taxon>Gottschalkiaceae</taxon>
        <taxon>Andreesenia</taxon>
    </lineage>
</organism>
<dbReference type="AlphaFoldDB" id="A0A1S1VAG8"/>
<dbReference type="NCBIfam" id="NF040898">
    <property type="entry name" value="CC_mini_metal"/>
    <property type="match status" value="1"/>
</dbReference>
<dbReference type="EMBL" id="MKIE01000002">
    <property type="protein sequence ID" value="OHW62729.1"/>
    <property type="molecule type" value="Genomic_DNA"/>
</dbReference>